<reference evidence="1 2" key="1">
    <citation type="submission" date="2020-08" db="EMBL/GenBank/DDBJ databases">
        <authorList>
            <person name="Koutsovoulos G."/>
            <person name="Danchin GJ E."/>
        </authorList>
    </citation>
    <scope>NUCLEOTIDE SEQUENCE [LARGE SCALE GENOMIC DNA]</scope>
</reference>
<protein>
    <submittedName>
        <fullName evidence="1">Uncharacterized protein</fullName>
    </submittedName>
</protein>
<sequence>MFSGKSGKCFPENGFRKMVSENLYYSGSHFPEFSVSYFSRISGNHFPEKFLHLFSEQLHVQKNVPNLFLIYSSTN</sequence>
<proteinExistence type="predicted"/>
<organism evidence="1 2">
    <name type="scientific">Meloidogyne enterolobii</name>
    <name type="common">Root-knot nematode worm</name>
    <name type="synonym">Meloidogyne mayaguensis</name>
    <dbReference type="NCBI Taxonomy" id="390850"/>
    <lineage>
        <taxon>Eukaryota</taxon>
        <taxon>Metazoa</taxon>
        <taxon>Ecdysozoa</taxon>
        <taxon>Nematoda</taxon>
        <taxon>Chromadorea</taxon>
        <taxon>Rhabditida</taxon>
        <taxon>Tylenchina</taxon>
        <taxon>Tylenchomorpha</taxon>
        <taxon>Tylenchoidea</taxon>
        <taxon>Meloidogynidae</taxon>
        <taxon>Meloidogyninae</taxon>
        <taxon>Meloidogyne</taxon>
    </lineage>
</organism>
<name>A0A6V7WGR9_MELEN</name>
<accession>A0A6V7WGR9</accession>
<dbReference type="AlphaFoldDB" id="A0A6V7WGR9"/>
<gene>
    <name evidence="1" type="ORF">MENT_LOCUS38671</name>
</gene>
<dbReference type="EMBL" id="CAJEWN010000577">
    <property type="protein sequence ID" value="CAD2186199.1"/>
    <property type="molecule type" value="Genomic_DNA"/>
</dbReference>
<comment type="caution">
    <text evidence="1">The sequence shown here is derived from an EMBL/GenBank/DDBJ whole genome shotgun (WGS) entry which is preliminary data.</text>
</comment>
<dbReference type="Proteomes" id="UP000580250">
    <property type="component" value="Unassembled WGS sequence"/>
</dbReference>
<evidence type="ECO:0000313" key="1">
    <source>
        <dbReference type="EMBL" id="CAD2186199.1"/>
    </source>
</evidence>
<evidence type="ECO:0000313" key="2">
    <source>
        <dbReference type="Proteomes" id="UP000580250"/>
    </source>
</evidence>